<evidence type="ECO:0000313" key="8">
    <source>
        <dbReference type="Proteomes" id="UP000198755"/>
    </source>
</evidence>
<feature type="active site" evidence="4">
    <location>
        <position position="59"/>
    </location>
</feature>
<organism evidence="7 8">
    <name type="scientific">Methylocapsa palsarum</name>
    <dbReference type="NCBI Taxonomy" id="1612308"/>
    <lineage>
        <taxon>Bacteria</taxon>
        <taxon>Pseudomonadati</taxon>
        <taxon>Pseudomonadota</taxon>
        <taxon>Alphaproteobacteria</taxon>
        <taxon>Hyphomicrobiales</taxon>
        <taxon>Beijerinckiaceae</taxon>
        <taxon>Methylocapsa</taxon>
    </lineage>
</organism>
<dbReference type="PRINTS" id="PR00112">
    <property type="entry name" value="ACYLPHPHTASE"/>
</dbReference>
<gene>
    <name evidence="7" type="ORF">SAMN05444581_103173</name>
</gene>
<dbReference type="AlphaFoldDB" id="A0A1I3XIU9"/>
<reference evidence="7" key="1">
    <citation type="submission" date="2016-10" db="EMBL/GenBank/DDBJ databases">
        <authorList>
            <person name="de Groot N.N."/>
        </authorList>
    </citation>
    <scope>NUCLEOTIDE SEQUENCE [LARGE SCALE GENOMIC DNA]</scope>
    <source>
        <strain evidence="7">NE2</strain>
    </source>
</reference>
<feature type="domain" description="Acylphosphatase-like" evidence="6">
    <location>
        <begin position="26"/>
        <end position="122"/>
    </location>
</feature>
<dbReference type="Pfam" id="PF00708">
    <property type="entry name" value="Acylphosphatase"/>
    <property type="match status" value="1"/>
</dbReference>
<dbReference type="SUPFAM" id="SSF54975">
    <property type="entry name" value="Acylphosphatase/BLUF domain-like"/>
    <property type="match status" value="1"/>
</dbReference>
<dbReference type="STRING" id="1612308.SAMN05444581_103173"/>
<evidence type="ECO:0000256" key="3">
    <source>
        <dbReference type="ARBA" id="ARBA00047645"/>
    </source>
</evidence>
<dbReference type="Gene3D" id="3.30.70.100">
    <property type="match status" value="1"/>
</dbReference>
<protein>
    <recommendedName>
        <fullName evidence="2 4">acylphosphatase</fullName>
        <ecNumber evidence="2 4">3.6.1.7</ecNumber>
    </recommendedName>
</protein>
<dbReference type="EMBL" id="FOSN01000003">
    <property type="protein sequence ID" value="SFK19418.1"/>
    <property type="molecule type" value="Genomic_DNA"/>
</dbReference>
<dbReference type="PROSITE" id="PS51160">
    <property type="entry name" value="ACYLPHOSPHATASE_3"/>
    <property type="match status" value="1"/>
</dbReference>
<name>A0A1I3XIU9_9HYPH</name>
<dbReference type="OrthoDB" id="5295388at2"/>
<dbReference type="PANTHER" id="PTHR47268">
    <property type="entry name" value="ACYLPHOSPHATASE"/>
    <property type="match status" value="1"/>
</dbReference>
<dbReference type="EC" id="3.6.1.7" evidence="2 4"/>
<dbReference type="PROSITE" id="PS00151">
    <property type="entry name" value="ACYLPHOSPHATASE_2"/>
    <property type="match status" value="1"/>
</dbReference>
<proteinExistence type="inferred from homology"/>
<evidence type="ECO:0000259" key="6">
    <source>
        <dbReference type="PROSITE" id="PS51160"/>
    </source>
</evidence>
<dbReference type="PANTHER" id="PTHR47268:SF4">
    <property type="entry name" value="ACYLPHOSPHATASE"/>
    <property type="match status" value="1"/>
</dbReference>
<evidence type="ECO:0000313" key="7">
    <source>
        <dbReference type="EMBL" id="SFK19418.1"/>
    </source>
</evidence>
<dbReference type="InterPro" id="IPR017968">
    <property type="entry name" value="Acylphosphatase_CS"/>
</dbReference>
<feature type="active site" evidence="4">
    <location>
        <position position="41"/>
    </location>
</feature>
<evidence type="ECO:0000256" key="5">
    <source>
        <dbReference type="RuleBase" id="RU004168"/>
    </source>
</evidence>
<evidence type="ECO:0000256" key="4">
    <source>
        <dbReference type="PROSITE-ProRule" id="PRU00520"/>
    </source>
</evidence>
<accession>A0A1I3XIU9</accession>
<comment type="catalytic activity">
    <reaction evidence="3 4">
        <text>an acyl phosphate + H2O = a carboxylate + phosphate + H(+)</text>
        <dbReference type="Rhea" id="RHEA:14965"/>
        <dbReference type="ChEBI" id="CHEBI:15377"/>
        <dbReference type="ChEBI" id="CHEBI:15378"/>
        <dbReference type="ChEBI" id="CHEBI:29067"/>
        <dbReference type="ChEBI" id="CHEBI:43474"/>
        <dbReference type="ChEBI" id="CHEBI:59918"/>
        <dbReference type="EC" id="3.6.1.7"/>
    </reaction>
</comment>
<comment type="similarity">
    <text evidence="1 5">Belongs to the acylphosphatase family.</text>
</comment>
<keyword evidence="8" id="KW-1185">Reference proteome</keyword>
<keyword evidence="4" id="KW-0378">Hydrolase</keyword>
<dbReference type="Proteomes" id="UP000198755">
    <property type="component" value="Unassembled WGS sequence"/>
</dbReference>
<dbReference type="InterPro" id="IPR036046">
    <property type="entry name" value="Acylphosphatase-like_dom_sf"/>
</dbReference>
<evidence type="ECO:0000256" key="2">
    <source>
        <dbReference type="ARBA" id="ARBA00012150"/>
    </source>
</evidence>
<dbReference type="InterPro" id="IPR020456">
    <property type="entry name" value="Acylphosphatase"/>
</dbReference>
<sequence length="122" mass="13479">MIHWRESKSGAGTLNIVNDESDAKKTVRVLIGGRVQGVGYRAWVRAEAEARGIAGWVRNCSSGDVEALFHGPIEAVDDFCSACRRGPSQARVDRVDIEETDMGKETDMGDVSHSPKRFEIRF</sequence>
<dbReference type="GO" id="GO:0003998">
    <property type="term" value="F:acylphosphatase activity"/>
    <property type="evidence" value="ECO:0007669"/>
    <property type="project" value="UniProtKB-EC"/>
</dbReference>
<dbReference type="InterPro" id="IPR001792">
    <property type="entry name" value="Acylphosphatase-like_dom"/>
</dbReference>
<evidence type="ECO:0000256" key="1">
    <source>
        <dbReference type="ARBA" id="ARBA00005614"/>
    </source>
</evidence>